<dbReference type="InterPro" id="IPR005813">
    <property type="entry name" value="Ribosomal_bL20"/>
</dbReference>
<dbReference type="GO" id="GO:0003735">
    <property type="term" value="F:structural constituent of ribosome"/>
    <property type="evidence" value="ECO:0007669"/>
    <property type="project" value="InterPro"/>
</dbReference>
<organism evidence="9 10">
    <name type="scientific">Candidatus Beckwithbacteria bacterium GW2011_GWA2_43_10</name>
    <dbReference type="NCBI Taxonomy" id="1618369"/>
    <lineage>
        <taxon>Bacteria</taxon>
        <taxon>Candidatus Beckwithiibacteriota</taxon>
    </lineage>
</organism>
<protein>
    <recommendedName>
        <fullName evidence="6 7">Large ribosomal subunit protein bL20</fullName>
    </recommendedName>
</protein>
<keyword evidence="4 7" id="KW-0689">Ribosomal protein</keyword>
<dbReference type="GO" id="GO:1990904">
    <property type="term" value="C:ribonucleoprotein complex"/>
    <property type="evidence" value="ECO:0007669"/>
    <property type="project" value="UniProtKB-KW"/>
</dbReference>
<dbReference type="PANTHER" id="PTHR10986">
    <property type="entry name" value="39S RIBOSOMAL PROTEIN L20"/>
    <property type="match status" value="1"/>
</dbReference>
<dbReference type="EMBL" id="LCEW01000059">
    <property type="protein sequence ID" value="KKS78575.1"/>
    <property type="molecule type" value="Genomic_DNA"/>
</dbReference>
<dbReference type="PRINTS" id="PR00062">
    <property type="entry name" value="RIBOSOMALL20"/>
</dbReference>
<dbReference type="Proteomes" id="UP000034213">
    <property type="component" value="Unassembled WGS sequence"/>
</dbReference>
<gene>
    <name evidence="7" type="primary">rplT</name>
    <name evidence="9" type="ORF">UV54_C0059G0003</name>
</gene>
<dbReference type="GO" id="GO:0000027">
    <property type="term" value="P:ribosomal large subunit assembly"/>
    <property type="evidence" value="ECO:0007669"/>
    <property type="project" value="UniProtKB-UniRule"/>
</dbReference>
<dbReference type="InterPro" id="IPR035566">
    <property type="entry name" value="Ribosomal_protein_bL20_C"/>
</dbReference>
<dbReference type="GO" id="GO:0006412">
    <property type="term" value="P:translation"/>
    <property type="evidence" value="ECO:0007669"/>
    <property type="project" value="InterPro"/>
</dbReference>
<dbReference type="FunFam" id="1.10.1900.20:FF:000001">
    <property type="entry name" value="50S ribosomal protein L20"/>
    <property type="match status" value="1"/>
</dbReference>
<name>A0A0G1BYY5_9BACT</name>
<evidence type="ECO:0000313" key="9">
    <source>
        <dbReference type="EMBL" id="KKS78575.1"/>
    </source>
</evidence>
<evidence type="ECO:0000256" key="2">
    <source>
        <dbReference type="ARBA" id="ARBA00022730"/>
    </source>
</evidence>
<comment type="similarity">
    <text evidence="1 7 8">Belongs to the bacterial ribosomal protein bL20 family.</text>
</comment>
<dbReference type="AlphaFoldDB" id="A0A0G1BYY5"/>
<reference evidence="9 10" key="1">
    <citation type="journal article" date="2015" name="Nature">
        <title>rRNA introns, odd ribosomes, and small enigmatic genomes across a large radiation of phyla.</title>
        <authorList>
            <person name="Brown C.T."/>
            <person name="Hug L.A."/>
            <person name="Thomas B.C."/>
            <person name="Sharon I."/>
            <person name="Castelle C.J."/>
            <person name="Singh A."/>
            <person name="Wilkins M.J."/>
            <person name="Williams K.H."/>
            <person name="Banfield J.F."/>
        </authorList>
    </citation>
    <scope>NUCLEOTIDE SEQUENCE [LARGE SCALE GENOMIC DNA]</scope>
</reference>
<comment type="function">
    <text evidence="7 8">Binds directly to 23S ribosomal RNA and is necessary for the in vitro assembly process of the 50S ribosomal subunit. It is not involved in the protein synthesizing functions of that subunit.</text>
</comment>
<sequence length="123" mass="14450">MRVKTGTVRRRKHKKILATTKSYRMSKNRLIKVAKEAALHAGQYAYHGRRLKKRHFRTLWIQRLNACLRSQAALTGTGISYSKFIKNLKTYHIMIDRKILADLAVNDPKTFEFIYKWKPNSST</sequence>
<dbReference type="Gene3D" id="6.10.160.10">
    <property type="match status" value="1"/>
</dbReference>
<evidence type="ECO:0000313" key="10">
    <source>
        <dbReference type="Proteomes" id="UP000034213"/>
    </source>
</evidence>
<dbReference type="InterPro" id="IPR049946">
    <property type="entry name" value="RIBOSOMAL_L20_CS"/>
</dbReference>
<evidence type="ECO:0000256" key="7">
    <source>
        <dbReference type="HAMAP-Rule" id="MF_00382"/>
    </source>
</evidence>
<evidence type="ECO:0000256" key="8">
    <source>
        <dbReference type="RuleBase" id="RU000560"/>
    </source>
</evidence>
<dbReference type="Pfam" id="PF00453">
    <property type="entry name" value="Ribosomal_L20"/>
    <property type="match status" value="1"/>
</dbReference>
<evidence type="ECO:0000256" key="6">
    <source>
        <dbReference type="ARBA" id="ARBA00035172"/>
    </source>
</evidence>
<evidence type="ECO:0000256" key="3">
    <source>
        <dbReference type="ARBA" id="ARBA00022884"/>
    </source>
</evidence>
<evidence type="ECO:0000256" key="4">
    <source>
        <dbReference type="ARBA" id="ARBA00022980"/>
    </source>
</evidence>
<evidence type="ECO:0000256" key="1">
    <source>
        <dbReference type="ARBA" id="ARBA00007698"/>
    </source>
</evidence>
<proteinExistence type="inferred from homology"/>
<dbReference type="GO" id="GO:0019843">
    <property type="term" value="F:rRNA binding"/>
    <property type="evidence" value="ECO:0007669"/>
    <property type="project" value="UniProtKB-UniRule"/>
</dbReference>
<dbReference type="HAMAP" id="MF_00382">
    <property type="entry name" value="Ribosomal_bL20"/>
    <property type="match status" value="1"/>
</dbReference>
<accession>A0A0G1BYY5</accession>
<dbReference type="Gene3D" id="1.10.1900.20">
    <property type="entry name" value="Ribosomal protein L20"/>
    <property type="match status" value="1"/>
</dbReference>
<dbReference type="PATRIC" id="fig|1618369.3.peg.728"/>
<dbReference type="SUPFAM" id="SSF74731">
    <property type="entry name" value="Ribosomal protein L20"/>
    <property type="match status" value="1"/>
</dbReference>
<comment type="caution">
    <text evidence="9">The sequence shown here is derived from an EMBL/GenBank/DDBJ whole genome shotgun (WGS) entry which is preliminary data.</text>
</comment>
<keyword evidence="5 7" id="KW-0687">Ribonucleoprotein</keyword>
<dbReference type="STRING" id="1618369.UV54_C0059G0003"/>
<dbReference type="PROSITE" id="PS00937">
    <property type="entry name" value="RIBOSOMAL_L20"/>
    <property type="match status" value="1"/>
</dbReference>
<keyword evidence="3 7" id="KW-0694">RNA-binding</keyword>
<dbReference type="NCBIfam" id="TIGR01032">
    <property type="entry name" value="rplT_bact"/>
    <property type="match status" value="1"/>
</dbReference>
<dbReference type="GO" id="GO:0005840">
    <property type="term" value="C:ribosome"/>
    <property type="evidence" value="ECO:0007669"/>
    <property type="project" value="UniProtKB-KW"/>
</dbReference>
<keyword evidence="2 7" id="KW-0699">rRNA-binding</keyword>
<evidence type="ECO:0000256" key="5">
    <source>
        <dbReference type="ARBA" id="ARBA00023274"/>
    </source>
</evidence>
<dbReference type="CDD" id="cd07026">
    <property type="entry name" value="Ribosomal_L20"/>
    <property type="match status" value="1"/>
</dbReference>